<sequence length="258" mass="29479">MEDIKEMYMRVPPVSRYFITLVFALSFATTYKILSPYSIILDFEKVFGSFQIWRLVTTYAFAGPFSMNFIFTMMMLFYSFKGCEEFYKEKYPEYITMLIFNAVMTFIYSFIYGSYMILMTAFVFSVLYVWCKNEPDRQVSLWGIPVQTGNLPWALLLMSILTGGSPFDDLIGIAAGHTYIFLKMTLPNSHGYDLIKTPKFLENFVMKLVMQARAAQGNARVHNMAGERINVGPQHNQGAANGAQFRAFAGRGVRIGGM</sequence>
<keyword evidence="4 7" id="KW-0256">Endoplasmic reticulum</keyword>
<proteinExistence type="inferred from homology"/>
<evidence type="ECO:0000256" key="6">
    <source>
        <dbReference type="ARBA" id="ARBA00023136"/>
    </source>
</evidence>
<dbReference type="InterPro" id="IPR007599">
    <property type="entry name" value="DER1"/>
</dbReference>
<keyword evidence="6 7" id="KW-0472">Membrane</keyword>
<comment type="caution">
    <text evidence="8">The sequence shown here is derived from an EMBL/GenBank/DDBJ whole genome shotgun (WGS) entry which is preliminary data.</text>
</comment>
<comment type="caution">
    <text evidence="7">Lacks conserved residue(s) required for the propagation of feature annotation.</text>
</comment>
<dbReference type="InterPro" id="IPR035952">
    <property type="entry name" value="Rhomboid-like_sf"/>
</dbReference>
<feature type="transmembrane region" description="Helical" evidence="7">
    <location>
        <begin position="17"/>
        <end position="34"/>
    </location>
</feature>
<evidence type="ECO:0000313" key="9">
    <source>
        <dbReference type="Proteomes" id="UP000785679"/>
    </source>
</evidence>
<dbReference type="OrthoDB" id="312312at2759"/>
<dbReference type="SUPFAM" id="SSF144091">
    <property type="entry name" value="Rhomboid-like"/>
    <property type="match status" value="1"/>
</dbReference>
<keyword evidence="3 7" id="KW-0812">Transmembrane</keyword>
<evidence type="ECO:0000256" key="7">
    <source>
        <dbReference type="RuleBase" id="RU363059"/>
    </source>
</evidence>
<dbReference type="Proteomes" id="UP000785679">
    <property type="component" value="Unassembled WGS sequence"/>
</dbReference>
<evidence type="ECO:0000256" key="3">
    <source>
        <dbReference type="ARBA" id="ARBA00022692"/>
    </source>
</evidence>
<protein>
    <recommendedName>
        <fullName evidence="7">Derlin</fullName>
    </recommendedName>
</protein>
<dbReference type="EMBL" id="RRYP01013838">
    <property type="protein sequence ID" value="TNV76300.1"/>
    <property type="molecule type" value="Genomic_DNA"/>
</dbReference>
<dbReference type="PANTHER" id="PTHR11009">
    <property type="entry name" value="DER1-LIKE PROTEIN, DERLIN"/>
    <property type="match status" value="1"/>
</dbReference>
<keyword evidence="5 7" id="KW-1133">Transmembrane helix</keyword>
<comment type="function">
    <text evidence="7">May be involved in the degradation of misfolded endoplasmic reticulum (ER) luminal proteins.</text>
</comment>
<dbReference type="Pfam" id="PF04511">
    <property type="entry name" value="DER1"/>
    <property type="match status" value="1"/>
</dbReference>
<dbReference type="GO" id="GO:0005789">
    <property type="term" value="C:endoplasmic reticulum membrane"/>
    <property type="evidence" value="ECO:0007669"/>
    <property type="project" value="UniProtKB-SubCell"/>
</dbReference>
<keyword evidence="9" id="KW-1185">Reference proteome</keyword>
<evidence type="ECO:0000256" key="2">
    <source>
        <dbReference type="ARBA" id="ARBA00008917"/>
    </source>
</evidence>
<comment type="similarity">
    <text evidence="2 7">Belongs to the derlin family.</text>
</comment>
<evidence type="ECO:0000313" key="8">
    <source>
        <dbReference type="EMBL" id="TNV76300.1"/>
    </source>
</evidence>
<feature type="transmembrane region" description="Helical" evidence="7">
    <location>
        <begin position="55"/>
        <end position="78"/>
    </location>
</feature>
<gene>
    <name evidence="8" type="ORF">FGO68_gene16434</name>
</gene>
<name>A0A8J8NLH6_HALGN</name>
<comment type="subcellular location">
    <subcellularLocation>
        <location evidence="1 7">Endoplasmic reticulum membrane</location>
        <topology evidence="1 7">Multi-pass membrane protein</topology>
    </subcellularLocation>
</comment>
<organism evidence="8 9">
    <name type="scientific">Halteria grandinella</name>
    <dbReference type="NCBI Taxonomy" id="5974"/>
    <lineage>
        <taxon>Eukaryota</taxon>
        <taxon>Sar</taxon>
        <taxon>Alveolata</taxon>
        <taxon>Ciliophora</taxon>
        <taxon>Intramacronucleata</taxon>
        <taxon>Spirotrichea</taxon>
        <taxon>Stichotrichia</taxon>
        <taxon>Sporadotrichida</taxon>
        <taxon>Halteriidae</taxon>
        <taxon>Halteria</taxon>
    </lineage>
</organism>
<reference evidence="8" key="1">
    <citation type="submission" date="2019-06" db="EMBL/GenBank/DDBJ databases">
        <authorList>
            <person name="Zheng W."/>
        </authorList>
    </citation>
    <scope>NUCLEOTIDE SEQUENCE</scope>
    <source>
        <strain evidence="8">QDHG01</strain>
    </source>
</reference>
<evidence type="ECO:0000256" key="1">
    <source>
        <dbReference type="ARBA" id="ARBA00004477"/>
    </source>
</evidence>
<accession>A0A8J8NLH6</accession>
<evidence type="ECO:0000256" key="4">
    <source>
        <dbReference type="ARBA" id="ARBA00022824"/>
    </source>
</evidence>
<feature type="transmembrane region" description="Helical" evidence="7">
    <location>
        <begin position="98"/>
        <end position="131"/>
    </location>
</feature>
<dbReference type="GO" id="GO:0006950">
    <property type="term" value="P:response to stress"/>
    <property type="evidence" value="ECO:0007669"/>
    <property type="project" value="UniProtKB-ARBA"/>
</dbReference>
<dbReference type="AlphaFoldDB" id="A0A8J8NLH6"/>
<evidence type="ECO:0000256" key="5">
    <source>
        <dbReference type="ARBA" id="ARBA00022989"/>
    </source>
</evidence>